<evidence type="ECO:0000256" key="5">
    <source>
        <dbReference type="ARBA" id="ARBA00022553"/>
    </source>
</evidence>
<dbReference type="PANTHER" id="PTHR45740">
    <property type="entry name" value="POLY [ADP-RIBOSE] POLYMERASE"/>
    <property type="match status" value="1"/>
</dbReference>
<feature type="domain" description="PARP catalytic" evidence="16">
    <location>
        <begin position="472"/>
        <end position="665"/>
    </location>
</feature>
<name>A0AAE0VDB3_9TELE</name>
<evidence type="ECO:0000256" key="3">
    <source>
        <dbReference type="ARBA" id="ARBA00004906"/>
    </source>
</evidence>
<dbReference type="Pfam" id="PF24356">
    <property type="entry name" value="WHD_PARP12"/>
    <property type="match status" value="1"/>
</dbReference>
<comment type="caution">
    <text evidence="17">The sequence shown here is derived from an EMBL/GenBank/DDBJ whole genome shotgun (WGS) entry which is preliminary data.</text>
</comment>
<evidence type="ECO:0000256" key="4">
    <source>
        <dbReference type="ARBA" id="ARBA00022490"/>
    </source>
</evidence>
<evidence type="ECO:0000256" key="12">
    <source>
        <dbReference type="PROSITE-ProRule" id="PRU00723"/>
    </source>
</evidence>
<dbReference type="InterPro" id="IPR000571">
    <property type="entry name" value="Znf_CCCH"/>
</dbReference>
<organism evidence="17 18">
    <name type="scientific">Hemibagrus guttatus</name>
    <dbReference type="NCBI Taxonomy" id="175788"/>
    <lineage>
        <taxon>Eukaryota</taxon>
        <taxon>Metazoa</taxon>
        <taxon>Chordata</taxon>
        <taxon>Craniata</taxon>
        <taxon>Vertebrata</taxon>
        <taxon>Euteleostomi</taxon>
        <taxon>Actinopterygii</taxon>
        <taxon>Neopterygii</taxon>
        <taxon>Teleostei</taxon>
        <taxon>Ostariophysi</taxon>
        <taxon>Siluriformes</taxon>
        <taxon>Bagridae</taxon>
        <taxon>Hemibagrus</taxon>
    </lineage>
</organism>
<evidence type="ECO:0000256" key="1">
    <source>
        <dbReference type="ARBA" id="ARBA00004123"/>
    </source>
</evidence>
<dbReference type="Proteomes" id="UP001274896">
    <property type="component" value="Unassembled WGS sequence"/>
</dbReference>
<feature type="region of interest" description="Disordered" evidence="13">
    <location>
        <begin position="440"/>
        <end position="469"/>
    </location>
</feature>
<gene>
    <name evidence="17" type="ORF">QTP70_033367</name>
</gene>
<dbReference type="AlphaFoldDB" id="A0AAE0VDB3"/>
<dbReference type="Gene3D" id="3.30.720.50">
    <property type="match status" value="1"/>
</dbReference>
<dbReference type="PROSITE" id="PS50918">
    <property type="entry name" value="WWE"/>
    <property type="match status" value="1"/>
</dbReference>
<feature type="domain" description="C3H1-type" evidence="14">
    <location>
        <begin position="91"/>
        <end position="113"/>
    </location>
</feature>
<comment type="subcellular location">
    <subcellularLocation>
        <location evidence="2">Cytoplasm</location>
    </subcellularLocation>
    <subcellularLocation>
        <location evidence="1">Nucleus</location>
    </subcellularLocation>
</comment>
<dbReference type="InterPro" id="IPR004170">
    <property type="entry name" value="WWE_dom"/>
</dbReference>
<dbReference type="InterPro" id="IPR056226">
    <property type="entry name" value="WH_PARP12"/>
</dbReference>
<keyword evidence="8 12" id="KW-0863">Zinc-finger</keyword>
<dbReference type="Gene3D" id="3.30.1370.210">
    <property type="match status" value="1"/>
</dbReference>
<evidence type="ECO:0000259" key="16">
    <source>
        <dbReference type="PROSITE" id="PS51059"/>
    </source>
</evidence>
<feature type="domain" description="C3H1-type" evidence="14">
    <location>
        <begin position="268"/>
        <end position="296"/>
    </location>
</feature>
<dbReference type="InterPro" id="IPR012317">
    <property type="entry name" value="Poly(ADP-ribose)pol_cat_dom"/>
</dbReference>
<evidence type="ECO:0000256" key="6">
    <source>
        <dbReference type="ARBA" id="ARBA00022723"/>
    </source>
</evidence>
<dbReference type="Gene3D" id="3.90.228.10">
    <property type="match status" value="1"/>
</dbReference>
<comment type="similarity">
    <text evidence="11">Belongs to the ARTD/PARP family.</text>
</comment>
<evidence type="ECO:0000259" key="15">
    <source>
        <dbReference type="PROSITE" id="PS50918"/>
    </source>
</evidence>
<comment type="pathway">
    <text evidence="3">Protein modification; protein ubiquitination.</text>
</comment>
<dbReference type="GO" id="GO:0003950">
    <property type="term" value="F:NAD+ poly-ADP-ribosyltransferase activity"/>
    <property type="evidence" value="ECO:0007669"/>
    <property type="project" value="InterPro"/>
</dbReference>
<keyword evidence="10" id="KW-0539">Nucleus</keyword>
<evidence type="ECO:0000313" key="17">
    <source>
        <dbReference type="EMBL" id="KAK3549153.1"/>
    </source>
</evidence>
<dbReference type="InterPro" id="IPR018123">
    <property type="entry name" value="WWE-dom_subgr"/>
</dbReference>
<evidence type="ECO:0000313" key="18">
    <source>
        <dbReference type="Proteomes" id="UP001274896"/>
    </source>
</evidence>
<feature type="zinc finger region" description="C3H1-type" evidence="12">
    <location>
        <begin position="268"/>
        <end position="296"/>
    </location>
</feature>
<feature type="compositionally biased region" description="Basic and acidic residues" evidence="13">
    <location>
        <begin position="453"/>
        <end position="462"/>
    </location>
</feature>
<keyword evidence="9 12" id="KW-0862">Zinc</keyword>
<evidence type="ECO:0000256" key="9">
    <source>
        <dbReference type="ARBA" id="ARBA00022833"/>
    </source>
</evidence>
<evidence type="ECO:0000256" key="7">
    <source>
        <dbReference type="ARBA" id="ARBA00022737"/>
    </source>
</evidence>
<evidence type="ECO:0000256" key="13">
    <source>
        <dbReference type="SAM" id="MobiDB-lite"/>
    </source>
</evidence>
<reference evidence="17" key="1">
    <citation type="submission" date="2023-06" db="EMBL/GenBank/DDBJ databases">
        <title>Male Hemibagrus guttatus genome.</title>
        <authorList>
            <person name="Bian C."/>
        </authorList>
    </citation>
    <scope>NUCLEOTIDE SEQUENCE</scope>
    <source>
        <strain evidence="17">Male_cb2023</strain>
        <tissue evidence="17">Muscle</tissue>
    </source>
</reference>
<dbReference type="Pfam" id="PF02825">
    <property type="entry name" value="WWE"/>
    <property type="match status" value="1"/>
</dbReference>
<evidence type="ECO:0000256" key="11">
    <source>
        <dbReference type="ARBA" id="ARBA00024347"/>
    </source>
</evidence>
<dbReference type="GO" id="GO:0008270">
    <property type="term" value="F:zinc ion binding"/>
    <property type="evidence" value="ECO:0007669"/>
    <property type="project" value="UniProtKB-KW"/>
</dbReference>
<dbReference type="PROSITE" id="PS51059">
    <property type="entry name" value="PARP_CATALYTIC"/>
    <property type="match status" value="1"/>
</dbReference>
<keyword evidence="4" id="KW-0963">Cytoplasm</keyword>
<dbReference type="InterPro" id="IPR057602">
    <property type="entry name" value="Zfn-CCCH_PARP12"/>
</dbReference>
<evidence type="ECO:0000256" key="10">
    <source>
        <dbReference type="ARBA" id="ARBA00023242"/>
    </source>
</evidence>
<dbReference type="InterPro" id="IPR037197">
    <property type="entry name" value="WWE_dom_sf"/>
</dbReference>
<dbReference type="GO" id="GO:1990404">
    <property type="term" value="F:NAD+-protein mono-ADP-ribosyltransferase activity"/>
    <property type="evidence" value="ECO:0007669"/>
    <property type="project" value="TreeGrafter"/>
</dbReference>
<dbReference type="EMBL" id="JAUCMX010000004">
    <property type="protein sequence ID" value="KAK3549153.1"/>
    <property type="molecule type" value="Genomic_DNA"/>
</dbReference>
<feature type="zinc finger region" description="C3H1-type" evidence="12">
    <location>
        <begin position="91"/>
        <end position="113"/>
    </location>
</feature>
<feature type="domain" description="C3H1-type" evidence="14">
    <location>
        <begin position="174"/>
        <end position="196"/>
    </location>
</feature>
<dbReference type="GO" id="GO:0005737">
    <property type="term" value="C:cytoplasm"/>
    <property type="evidence" value="ECO:0007669"/>
    <property type="project" value="UniProtKB-SubCell"/>
</dbReference>
<keyword evidence="5" id="KW-0597">Phosphoprotein</keyword>
<keyword evidence="7" id="KW-0677">Repeat</keyword>
<dbReference type="SUPFAM" id="SSF117839">
    <property type="entry name" value="WWE domain"/>
    <property type="match status" value="1"/>
</dbReference>
<dbReference type="Pfam" id="PF23466">
    <property type="entry name" value="WWE_4"/>
    <property type="match status" value="1"/>
</dbReference>
<dbReference type="InterPro" id="IPR051712">
    <property type="entry name" value="ARTD-AVP"/>
</dbReference>
<dbReference type="PANTHER" id="PTHR45740:SF6">
    <property type="entry name" value="PROTEIN MONO-ADP-RIBOSYLTRANSFERASE PARP12"/>
    <property type="match status" value="1"/>
</dbReference>
<sequence>MAAVVSNHILEALCNNQCCLEFQQLDRVLRQSLTVAHGLLQRTLLDTERFRVVDEDSAVDSLSPGALIIATSPLSLCKDPVKCTGCEELHLCRYLVCGNCRFGNKCKNSHDLKSAHNSVLLKKWNLHFLEDAQLFQLLLQNEPSLVPEICSHYNKGNGEHGSCKYQTSCTSLHICQHFLQDDCKFGAACKRAHNFDATAMKILIGRGFSPENIRTLQKTYKNKFLLNNQTVKSISKGAEKDLPLVAMQCHCADMQVKRQHSRSSVSDADPDEICLFYVRKGCSFKDKCVRLHHDRPYKWEIVAEGGVTWKPFPNEEDVERDYCDPANDTSSGLLTVNFSSMMCGKRKVRRLSTASSVTKPPHLILTTEWLWYWKNDQGQWTEYGYGEDGKVVTSITSKALENVYLSEIETEIPFSLGGNDYVLNLTDMYQQNKRYKTKRAVRRRPRSISAQDIKGKSTRDGAETTSCSSVDVPGHWDQAALPSFSYTTVTLSGSEPDYKKVTLLFKRTMSSSTIRSVKRVQNPSLWKVFQWQKEQMKKRTGRGVIDERYLFHGTDKSLIEAICEQNFDWRISGVHGSLYGKGSYFARDAKYSDRYALSKGGTKMMFVALVLVGEFTKGSSSYLRPPEKTQEEGFYDSCVDNLSNPAIFVIFEKYQIYPEYIIEYS</sequence>
<dbReference type="CDD" id="cd01439">
    <property type="entry name" value="TCCD_inducible_PARP_like"/>
    <property type="match status" value="1"/>
</dbReference>
<feature type="domain" description="WWE" evidence="15">
    <location>
        <begin position="356"/>
        <end position="443"/>
    </location>
</feature>
<evidence type="ECO:0000259" key="14">
    <source>
        <dbReference type="PROSITE" id="PS50103"/>
    </source>
</evidence>
<keyword evidence="6 12" id="KW-0479">Metal-binding</keyword>
<dbReference type="SMART" id="SM00678">
    <property type="entry name" value="WWE"/>
    <property type="match status" value="1"/>
</dbReference>
<dbReference type="Pfam" id="PF00644">
    <property type="entry name" value="PARP"/>
    <property type="match status" value="1"/>
</dbReference>
<dbReference type="SUPFAM" id="SSF56399">
    <property type="entry name" value="ADP-ribosylation"/>
    <property type="match status" value="1"/>
</dbReference>
<proteinExistence type="inferred from homology"/>
<protein>
    <submittedName>
        <fullName evidence="17">Uncharacterized protein</fullName>
    </submittedName>
</protein>
<feature type="zinc finger region" description="C3H1-type" evidence="12">
    <location>
        <begin position="174"/>
        <end position="196"/>
    </location>
</feature>
<dbReference type="GO" id="GO:0005634">
    <property type="term" value="C:nucleus"/>
    <property type="evidence" value="ECO:0007669"/>
    <property type="project" value="UniProtKB-SubCell"/>
</dbReference>
<dbReference type="SMART" id="SM00356">
    <property type="entry name" value="ZnF_C3H1"/>
    <property type="match status" value="3"/>
</dbReference>
<evidence type="ECO:0000256" key="8">
    <source>
        <dbReference type="ARBA" id="ARBA00022771"/>
    </source>
</evidence>
<dbReference type="PROSITE" id="PS50103">
    <property type="entry name" value="ZF_C3H1"/>
    <property type="match status" value="3"/>
</dbReference>
<dbReference type="Pfam" id="PF25261">
    <property type="entry name" value="zf-CCCH_PARP12"/>
    <property type="match status" value="1"/>
</dbReference>
<evidence type="ECO:0000256" key="2">
    <source>
        <dbReference type="ARBA" id="ARBA00004496"/>
    </source>
</evidence>
<accession>A0AAE0VDB3</accession>
<keyword evidence="18" id="KW-1185">Reference proteome</keyword>